<dbReference type="AlphaFoldDB" id="A0A1S7DSS9"/>
<organism evidence="6 7">
    <name type="scientific">Riemerella anatipestifer</name>
    <name type="common">Moraxella anatipestifer</name>
    <dbReference type="NCBI Taxonomy" id="34085"/>
    <lineage>
        <taxon>Bacteria</taxon>
        <taxon>Pseudomonadati</taxon>
        <taxon>Bacteroidota</taxon>
        <taxon>Flavobacteriia</taxon>
        <taxon>Flavobacteriales</taxon>
        <taxon>Weeksellaceae</taxon>
        <taxon>Riemerella</taxon>
    </lineage>
</organism>
<gene>
    <name evidence="6" type="primary">mreC</name>
    <name evidence="6" type="ORF">AB406_1235</name>
</gene>
<name>A0A1S7DSS9_RIEAN</name>
<dbReference type="PANTHER" id="PTHR34138">
    <property type="entry name" value="CELL SHAPE-DETERMINING PROTEIN MREC"/>
    <property type="match status" value="1"/>
</dbReference>
<feature type="domain" description="Rod shape-determining protein MreC beta-barrel core" evidence="5">
    <location>
        <begin position="112"/>
        <end position="261"/>
    </location>
</feature>
<dbReference type="Proteomes" id="UP000189883">
    <property type="component" value="Chromosome"/>
</dbReference>
<evidence type="ECO:0000256" key="4">
    <source>
        <dbReference type="ARBA" id="ARBA00032089"/>
    </source>
</evidence>
<protein>
    <recommendedName>
        <fullName evidence="2">Cell shape-determining protein MreC</fullName>
    </recommendedName>
    <alternativeName>
        <fullName evidence="4">Cell shape protein MreC</fullName>
    </alternativeName>
</protein>
<evidence type="ECO:0000256" key="3">
    <source>
        <dbReference type="ARBA" id="ARBA00022960"/>
    </source>
</evidence>
<dbReference type="InterPro" id="IPR042175">
    <property type="entry name" value="Cell/Rod_MreC_2"/>
</dbReference>
<sequence length="284" mass="31825">MGYLLRFFSKNALFVFFVFLQIVALFLIFTRNSMQQSFLAGQVASFNSWISGYIDEGANYLKLKQINDELVEQNKALMEQVYGKNYKSVPRNIRVKDVDKNSQIYHIIDADVMSNTIIRRDNYFTINRGKNQGVQSKMGVIASNGVAGIVINSMNNYSIVQSVLSVNKMRVNAALKNTGYFGTLTWRGDDSRVMHLSDIPKYVPIKVGDTVVTDGKSDVFPAGVSIGTIAGFQVDTKTGFWDISVELGQDMGNVKKVFVVKNLQKVELQQVQDSLNAVIKKDDK</sequence>
<evidence type="ECO:0000259" key="5">
    <source>
        <dbReference type="Pfam" id="PF04085"/>
    </source>
</evidence>
<keyword evidence="3" id="KW-0133">Cell shape</keyword>
<comment type="similarity">
    <text evidence="1">Belongs to the MreC family.</text>
</comment>
<dbReference type="InterPro" id="IPR055342">
    <property type="entry name" value="MreC_beta-barrel_core"/>
</dbReference>
<dbReference type="NCBIfam" id="NF010532">
    <property type="entry name" value="PRK13922.9-3"/>
    <property type="match status" value="1"/>
</dbReference>
<dbReference type="RefSeq" id="WP_079207399.1">
    <property type="nucleotide sequence ID" value="NZ_CP011859.1"/>
</dbReference>
<dbReference type="InterPro" id="IPR042177">
    <property type="entry name" value="Cell/Rod_1"/>
</dbReference>
<proteinExistence type="inferred from homology"/>
<dbReference type="GO" id="GO:0005886">
    <property type="term" value="C:plasma membrane"/>
    <property type="evidence" value="ECO:0007669"/>
    <property type="project" value="TreeGrafter"/>
</dbReference>
<dbReference type="Gene3D" id="2.40.10.350">
    <property type="entry name" value="Rod shape-determining protein MreC, domain 2"/>
    <property type="match status" value="1"/>
</dbReference>
<evidence type="ECO:0000256" key="2">
    <source>
        <dbReference type="ARBA" id="ARBA00013855"/>
    </source>
</evidence>
<dbReference type="Pfam" id="PF04085">
    <property type="entry name" value="MreC"/>
    <property type="match status" value="1"/>
</dbReference>
<evidence type="ECO:0000313" key="7">
    <source>
        <dbReference type="Proteomes" id="UP000189883"/>
    </source>
</evidence>
<evidence type="ECO:0000256" key="1">
    <source>
        <dbReference type="ARBA" id="ARBA00009369"/>
    </source>
</evidence>
<accession>A0A1S7DSS9</accession>
<dbReference type="GO" id="GO:0008360">
    <property type="term" value="P:regulation of cell shape"/>
    <property type="evidence" value="ECO:0007669"/>
    <property type="project" value="UniProtKB-KW"/>
</dbReference>
<reference evidence="6 7" key="1">
    <citation type="submission" date="2015-06" db="EMBL/GenBank/DDBJ databases">
        <title>R. anatipestifer strain HXb2 is the most virulent strain so far, and the genome sequence would help us uncover the pathogenesis.</title>
        <authorList>
            <person name="Hu Q."/>
            <person name="Qi J."/>
            <person name="Bo H."/>
            <person name="Liu G."/>
            <person name="Tao M."/>
            <person name="Ding Y."/>
            <person name="Xue Y."/>
        </authorList>
    </citation>
    <scope>NUCLEOTIDE SEQUENCE [LARGE SCALE GENOMIC DNA]</scope>
    <source>
        <strain evidence="6 7">HXb2</strain>
    </source>
</reference>
<dbReference type="Gene3D" id="2.40.10.340">
    <property type="entry name" value="Rod shape-determining protein MreC, domain 1"/>
    <property type="match status" value="1"/>
</dbReference>
<dbReference type="EMBL" id="CP011859">
    <property type="protein sequence ID" value="AQY22183.1"/>
    <property type="molecule type" value="Genomic_DNA"/>
</dbReference>
<dbReference type="InterPro" id="IPR007221">
    <property type="entry name" value="MreC"/>
</dbReference>
<evidence type="ECO:0000313" key="6">
    <source>
        <dbReference type="EMBL" id="AQY22183.1"/>
    </source>
</evidence>
<dbReference type="PANTHER" id="PTHR34138:SF1">
    <property type="entry name" value="CELL SHAPE-DETERMINING PROTEIN MREC"/>
    <property type="match status" value="1"/>
</dbReference>